<dbReference type="InterPro" id="IPR008978">
    <property type="entry name" value="HSP20-like_chaperone"/>
</dbReference>
<comment type="caution">
    <text evidence="5">The sequence shown here is derived from an EMBL/GenBank/DDBJ whole genome shotgun (WGS) entry which is preliminary data.</text>
</comment>
<evidence type="ECO:0000313" key="5">
    <source>
        <dbReference type="EMBL" id="MCL9813630.1"/>
    </source>
</evidence>
<dbReference type="InterPro" id="IPR031107">
    <property type="entry name" value="Small_HSP"/>
</dbReference>
<evidence type="ECO:0000256" key="3">
    <source>
        <dbReference type="SAM" id="MobiDB-lite"/>
    </source>
</evidence>
<comment type="similarity">
    <text evidence="1 2">Belongs to the small heat shock protein (HSP20) family.</text>
</comment>
<evidence type="ECO:0000256" key="1">
    <source>
        <dbReference type="PROSITE-ProRule" id="PRU00285"/>
    </source>
</evidence>
<dbReference type="RefSeq" id="WP_250596176.1">
    <property type="nucleotide sequence ID" value="NZ_JAKRVY010000003.1"/>
</dbReference>
<evidence type="ECO:0000313" key="6">
    <source>
        <dbReference type="Proteomes" id="UP001202674"/>
    </source>
</evidence>
<dbReference type="Gene3D" id="2.60.40.790">
    <property type="match status" value="1"/>
</dbReference>
<sequence length="137" mass="15394">MKGNPFEEFESLLQRMEQGFEGGMDLQARTGSTAVDVANRDEEFVVTVDLPGYETEDIDLTLAEDTLRLEAEREVESEDEADHYLRRERRRQSVSRSIPFPESVDAESVTASHTNGVLTVTVPKEFGSDEGHSIDIE</sequence>
<keyword evidence="6" id="KW-1185">Reference proteome</keyword>
<evidence type="ECO:0000256" key="2">
    <source>
        <dbReference type="RuleBase" id="RU003616"/>
    </source>
</evidence>
<organism evidence="5 6">
    <name type="scientific">Natranaeroarchaeum aerophilus</name>
    <dbReference type="NCBI Taxonomy" id="2917711"/>
    <lineage>
        <taxon>Archaea</taxon>
        <taxon>Methanobacteriati</taxon>
        <taxon>Methanobacteriota</taxon>
        <taxon>Stenosarchaea group</taxon>
        <taxon>Halobacteria</taxon>
        <taxon>Halobacteriales</taxon>
        <taxon>Natronoarchaeaceae</taxon>
        <taxon>Natranaeroarchaeum</taxon>
    </lineage>
</organism>
<proteinExistence type="inferred from homology"/>
<dbReference type="AlphaFoldDB" id="A0AAE3FR81"/>
<dbReference type="EMBL" id="JAKRVY010000003">
    <property type="protein sequence ID" value="MCL9813630.1"/>
    <property type="molecule type" value="Genomic_DNA"/>
</dbReference>
<reference evidence="5 6" key="1">
    <citation type="journal article" date="2022" name="Syst. Appl. Microbiol.">
        <title>Natronocalculus amylovorans gen. nov., sp. nov., and Natranaeroarchaeum aerophilus sp. nov., dominant culturable amylolytic natronoarchaea from hypersaline soda lakes in southwestern Siberia.</title>
        <authorList>
            <person name="Sorokin D.Y."/>
            <person name="Elcheninov A.G."/>
            <person name="Khizhniak T.V."/>
            <person name="Koenen M."/>
            <person name="Bale N.J."/>
            <person name="Damste J.S.S."/>
            <person name="Kublanov I.V."/>
        </authorList>
    </citation>
    <scope>NUCLEOTIDE SEQUENCE [LARGE SCALE GENOMIC DNA]</scope>
    <source>
        <strain evidence="5 6">AArc-St1-1</strain>
    </source>
</reference>
<dbReference type="PANTHER" id="PTHR11527">
    <property type="entry name" value="HEAT-SHOCK PROTEIN 20 FAMILY MEMBER"/>
    <property type="match status" value="1"/>
</dbReference>
<feature type="domain" description="SHSP" evidence="4">
    <location>
        <begin position="26"/>
        <end position="137"/>
    </location>
</feature>
<dbReference type="Proteomes" id="UP001202674">
    <property type="component" value="Unassembled WGS sequence"/>
</dbReference>
<dbReference type="SUPFAM" id="SSF49764">
    <property type="entry name" value="HSP20-like chaperones"/>
    <property type="match status" value="1"/>
</dbReference>
<gene>
    <name evidence="5" type="ORF">AArcSt11_08195</name>
</gene>
<dbReference type="PROSITE" id="PS01031">
    <property type="entry name" value="SHSP"/>
    <property type="match status" value="1"/>
</dbReference>
<feature type="region of interest" description="Disordered" evidence="3">
    <location>
        <begin position="71"/>
        <end position="116"/>
    </location>
</feature>
<name>A0AAE3FR81_9EURY</name>
<accession>A0AAE3FR81</accession>
<evidence type="ECO:0000259" key="4">
    <source>
        <dbReference type="PROSITE" id="PS01031"/>
    </source>
</evidence>
<protein>
    <submittedName>
        <fullName evidence="5">Hsp20/alpha crystallin family protein</fullName>
    </submittedName>
</protein>
<dbReference type="InterPro" id="IPR002068">
    <property type="entry name" value="A-crystallin/Hsp20_dom"/>
</dbReference>
<dbReference type="Pfam" id="PF00011">
    <property type="entry name" value="HSP20"/>
    <property type="match status" value="1"/>
</dbReference>
<dbReference type="CDD" id="cd06464">
    <property type="entry name" value="ACD_sHsps-like"/>
    <property type="match status" value="1"/>
</dbReference>